<accession>A0A7J9E6C4</accession>
<evidence type="ECO:0000313" key="3">
    <source>
        <dbReference type="Proteomes" id="UP000593568"/>
    </source>
</evidence>
<gene>
    <name evidence="2" type="ORF">Gotri_017132</name>
</gene>
<comment type="caution">
    <text evidence="2">The sequence shown here is derived from an EMBL/GenBank/DDBJ whole genome shotgun (WGS) entry which is preliminary data.</text>
</comment>
<sequence>MMEIEPKMISGLQLNFSGMPSNPMKSS</sequence>
<feature type="region of interest" description="Disordered" evidence="1">
    <location>
        <begin position="1"/>
        <end position="27"/>
    </location>
</feature>
<name>A0A7J9E6C4_9ROSI</name>
<protein>
    <submittedName>
        <fullName evidence="2">Uncharacterized protein</fullName>
    </submittedName>
</protein>
<dbReference type="AlphaFoldDB" id="A0A7J9E6C4"/>
<evidence type="ECO:0000256" key="1">
    <source>
        <dbReference type="SAM" id="MobiDB-lite"/>
    </source>
</evidence>
<keyword evidence="3" id="KW-1185">Reference proteome</keyword>
<reference evidence="2 3" key="1">
    <citation type="journal article" date="2019" name="Genome Biol. Evol.">
        <title>Insights into the evolution of the New World diploid cottons (Gossypium, subgenus Houzingenia) based on genome sequencing.</title>
        <authorList>
            <person name="Grover C.E."/>
            <person name="Arick M.A. 2nd"/>
            <person name="Thrash A."/>
            <person name="Conover J.L."/>
            <person name="Sanders W.S."/>
            <person name="Peterson D.G."/>
            <person name="Frelichowski J.E."/>
            <person name="Scheffler J.A."/>
            <person name="Scheffler B.E."/>
            <person name="Wendel J.F."/>
        </authorList>
    </citation>
    <scope>NUCLEOTIDE SEQUENCE [LARGE SCALE GENOMIC DNA]</scope>
    <source>
        <strain evidence="2">8</strain>
        <tissue evidence="2">Leaf</tissue>
    </source>
</reference>
<evidence type="ECO:0000313" key="2">
    <source>
        <dbReference type="EMBL" id="MBA0768324.1"/>
    </source>
</evidence>
<dbReference type="EMBL" id="JABEZW010000006">
    <property type="protein sequence ID" value="MBA0768324.1"/>
    <property type="molecule type" value="Genomic_DNA"/>
</dbReference>
<feature type="non-terminal residue" evidence="2">
    <location>
        <position position="27"/>
    </location>
</feature>
<feature type="compositionally biased region" description="Polar residues" evidence="1">
    <location>
        <begin position="12"/>
        <end position="27"/>
    </location>
</feature>
<dbReference type="Proteomes" id="UP000593568">
    <property type="component" value="Unassembled WGS sequence"/>
</dbReference>
<proteinExistence type="predicted"/>
<organism evidence="2 3">
    <name type="scientific">Gossypium trilobum</name>
    <dbReference type="NCBI Taxonomy" id="34281"/>
    <lineage>
        <taxon>Eukaryota</taxon>
        <taxon>Viridiplantae</taxon>
        <taxon>Streptophyta</taxon>
        <taxon>Embryophyta</taxon>
        <taxon>Tracheophyta</taxon>
        <taxon>Spermatophyta</taxon>
        <taxon>Magnoliopsida</taxon>
        <taxon>eudicotyledons</taxon>
        <taxon>Gunneridae</taxon>
        <taxon>Pentapetalae</taxon>
        <taxon>rosids</taxon>
        <taxon>malvids</taxon>
        <taxon>Malvales</taxon>
        <taxon>Malvaceae</taxon>
        <taxon>Malvoideae</taxon>
        <taxon>Gossypium</taxon>
    </lineage>
</organism>